<dbReference type="STRING" id="51670.SAMN04488557_0342"/>
<dbReference type="InterPro" id="IPR018490">
    <property type="entry name" value="cNMP-bd_dom_sf"/>
</dbReference>
<keyword evidence="2" id="KW-0238">DNA-binding</keyword>
<evidence type="ECO:0000256" key="2">
    <source>
        <dbReference type="ARBA" id="ARBA00023125"/>
    </source>
</evidence>
<accession>A0A1I7MUS5</accession>
<gene>
    <name evidence="6" type="ORF">SAMN04488557_0342</name>
</gene>
<dbReference type="Proteomes" id="UP000199423">
    <property type="component" value="Unassembled WGS sequence"/>
</dbReference>
<evidence type="ECO:0000259" key="5">
    <source>
        <dbReference type="PROSITE" id="PS51063"/>
    </source>
</evidence>
<dbReference type="SMART" id="SM00419">
    <property type="entry name" value="HTH_CRP"/>
    <property type="match status" value="1"/>
</dbReference>
<dbReference type="InterPro" id="IPR000595">
    <property type="entry name" value="cNMP-bd_dom"/>
</dbReference>
<dbReference type="Pfam" id="PF13545">
    <property type="entry name" value="HTH_Crp_2"/>
    <property type="match status" value="1"/>
</dbReference>
<dbReference type="AlphaFoldDB" id="A0A1I7MUS5"/>
<dbReference type="GO" id="GO:0003700">
    <property type="term" value="F:DNA-binding transcription factor activity"/>
    <property type="evidence" value="ECO:0007669"/>
    <property type="project" value="TreeGrafter"/>
</dbReference>
<dbReference type="OrthoDB" id="7827473at2"/>
<dbReference type="Pfam" id="PF00027">
    <property type="entry name" value="cNMP_binding"/>
    <property type="match status" value="1"/>
</dbReference>
<feature type="domain" description="Cyclic nucleotide-binding" evidence="4">
    <location>
        <begin position="35"/>
        <end position="155"/>
    </location>
</feature>
<sequence length="252" mass="27114">MQNFDAAQDVSPSSPQGHALFLIDEQETVDDSLQLMGTLPESLRASLRRAGSVLRLKTGEPVFEQGQPHNGIFMIESGSVRTFYSGPSGKEITLAYWGEGHFVGGPELFGRGAHIWSAEAATPSVLYSVSGRALRALAAQNSILAMGLIDALIVKGRCYSSLAQILATKPARDRLAELLLALADRTGSAPIGQESEIPRDVTHEQLAAIIGSTRQWVTATLARFEREGLVSVRPDSIVILNRRGLREAHTAG</sequence>
<evidence type="ECO:0000313" key="6">
    <source>
        <dbReference type="EMBL" id="SFV26135.1"/>
    </source>
</evidence>
<dbReference type="SUPFAM" id="SSF46785">
    <property type="entry name" value="Winged helix' DNA-binding domain"/>
    <property type="match status" value="1"/>
</dbReference>
<dbReference type="InterPro" id="IPR012318">
    <property type="entry name" value="HTH_CRP"/>
</dbReference>
<dbReference type="RefSeq" id="WP_092863314.1">
    <property type="nucleotide sequence ID" value="NZ_FPCH01000001.1"/>
</dbReference>
<evidence type="ECO:0000313" key="7">
    <source>
        <dbReference type="Proteomes" id="UP000199423"/>
    </source>
</evidence>
<dbReference type="GO" id="GO:0016301">
    <property type="term" value="F:kinase activity"/>
    <property type="evidence" value="ECO:0007669"/>
    <property type="project" value="UniProtKB-KW"/>
</dbReference>
<name>A0A1I7MUS5_9HYPH</name>
<feature type="domain" description="HTH crp-type" evidence="5">
    <location>
        <begin position="169"/>
        <end position="243"/>
    </location>
</feature>
<protein>
    <submittedName>
        <fullName evidence="6">cAMP-binding domain of CRP or a regulatory subunit of cAMP-dependent protein kinases</fullName>
    </submittedName>
</protein>
<keyword evidence="6" id="KW-0418">Kinase</keyword>
<keyword evidence="7" id="KW-1185">Reference proteome</keyword>
<dbReference type="PANTHER" id="PTHR24567">
    <property type="entry name" value="CRP FAMILY TRANSCRIPTIONAL REGULATORY PROTEIN"/>
    <property type="match status" value="1"/>
</dbReference>
<keyword evidence="1" id="KW-0805">Transcription regulation</keyword>
<keyword evidence="3" id="KW-0804">Transcription</keyword>
<evidence type="ECO:0000256" key="3">
    <source>
        <dbReference type="ARBA" id="ARBA00023163"/>
    </source>
</evidence>
<dbReference type="SMART" id="SM00100">
    <property type="entry name" value="cNMP"/>
    <property type="match status" value="1"/>
</dbReference>
<dbReference type="InterPro" id="IPR036390">
    <property type="entry name" value="WH_DNA-bd_sf"/>
</dbReference>
<dbReference type="GO" id="GO:0003677">
    <property type="term" value="F:DNA binding"/>
    <property type="evidence" value="ECO:0007669"/>
    <property type="project" value="UniProtKB-KW"/>
</dbReference>
<organism evidence="6 7">
    <name type="scientific">Hyphomicrobium facile</name>
    <dbReference type="NCBI Taxonomy" id="51670"/>
    <lineage>
        <taxon>Bacteria</taxon>
        <taxon>Pseudomonadati</taxon>
        <taxon>Pseudomonadota</taxon>
        <taxon>Alphaproteobacteria</taxon>
        <taxon>Hyphomicrobiales</taxon>
        <taxon>Hyphomicrobiaceae</taxon>
        <taxon>Hyphomicrobium</taxon>
    </lineage>
</organism>
<dbReference type="CDD" id="cd00038">
    <property type="entry name" value="CAP_ED"/>
    <property type="match status" value="1"/>
</dbReference>
<proteinExistence type="predicted"/>
<dbReference type="InterPro" id="IPR014710">
    <property type="entry name" value="RmlC-like_jellyroll"/>
</dbReference>
<dbReference type="GO" id="GO:0005829">
    <property type="term" value="C:cytosol"/>
    <property type="evidence" value="ECO:0007669"/>
    <property type="project" value="TreeGrafter"/>
</dbReference>
<dbReference type="InterPro" id="IPR050397">
    <property type="entry name" value="Env_Response_Regulators"/>
</dbReference>
<reference evidence="7" key="1">
    <citation type="submission" date="2016-10" db="EMBL/GenBank/DDBJ databases">
        <authorList>
            <person name="Varghese N."/>
            <person name="Submissions S."/>
        </authorList>
    </citation>
    <scope>NUCLEOTIDE SEQUENCE [LARGE SCALE GENOMIC DNA]</scope>
    <source>
        <strain evidence="7">DSM 1565</strain>
    </source>
</reference>
<dbReference type="SUPFAM" id="SSF51206">
    <property type="entry name" value="cAMP-binding domain-like"/>
    <property type="match status" value="1"/>
</dbReference>
<evidence type="ECO:0000259" key="4">
    <source>
        <dbReference type="PROSITE" id="PS50042"/>
    </source>
</evidence>
<evidence type="ECO:0000256" key="1">
    <source>
        <dbReference type="ARBA" id="ARBA00023015"/>
    </source>
</evidence>
<dbReference type="PROSITE" id="PS50042">
    <property type="entry name" value="CNMP_BINDING_3"/>
    <property type="match status" value="1"/>
</dbReference>
<dbReference type="EMBL" id="FPCH01000001">
    <property type="protein sequence ID" value="SFV26135.1"/>
    <property type="molecule type" value="Genomic_DNA"/>
</dbReference>
<keyword evidence="6" id="KW-0808">Transferase</keyword>
<dbReference type="PROSITE" id="PS51063">
    <property type="entry name" value="HTH_CRP_2"/>
    <property type="match status" value="1"/>
</dbReference>
<dbReference type="PANTHER" id="PTHR24567:SF68">
    <property type="entry name" value="DNA-BINDING TRANSCRIPTIONAL DUAL REGULATOR CRP"/>
    <property type="match status" value="1"/>
</dbReference>
<dbReference type="Gene3D" id="2.60.120.10">
    <property type="entry name" value="Jelly Rolls"/>
    <property type="match status" value="1"/>
</dbReference>